<evidence type="ECO:0000256" key="1">
    <source>
        <dbReference type="ARBA" id="ARBA00004571"/>
    </source>
</evidence>
<dbReference type="OrthoDB" id="8982743at2"/>
<evidence type="ECO:0000256" key="9">
    <source>
        <dbReference type="ARBA" id="ARBA00023136"/>
    </source>
</evidence>
<dbReference type="InterPro" id="IPR050298">
    <property type="entry name" value="Gram-neg_bact_OMP"/>
</dbReference>
<proteinExistence type="predicted"/>
<keyword evidence="10" id="KW-0998">Cell outer membrane</keyword>
<keyword evidence="5" id="KW-0812">Transmembrane</keyword>
<feature type="signal peptide" evidence="11">
    <location>
        <begin position="1"/>
        <end position="20"/>
    </location>
</feature>
<evidence type="ECO:0000313" key="14">
    <source>
        <dbReference type="Proteomes" id="UP000337189"/>
    </source>
</evidence>
<dbReference type="AlphaFoldDB" id="A0A5E4R757"/>
<evidence type="ECO:0000313" key="13">
    <source>
        <dbReference type="EMBL" id="VVD59180.1"/>
    </source>
</evidence>
<keyword evidence="7" id="KW-0406">Ion transport</keyword>
<evidence type="ECO:0000259" key="12">
    <source>
        <dbReference type="Pfam" id="PF13609"/>
    </source>
</evidence>
<dbReference type="InterPro" id="IPR033900">
    <property type="entry name" value="Gram_neg_porin_domain"/>
</dbReference>
<keyword evidence="9" id="KW-0472">Membrane</keyword>
<organism evidence="13 14">
    <name type="scientific">Pandoraea communis</name>
    <dbReference type="NCBI Taxonomy" id="2508297"/>
    <lineage>
        <taxon>Bacteria</taxon>
        <taxon>Pseudomonadati</taxon>
        <taxon>Pseudomonadota</taxon>
        <taxon>Betaproteobacteria</taxon>
        <taxon>Burkholderiales</taxon>
        <taxon>Burkholderiaceae</taxon>
        <taxon>Pandoraea</taxon>
    </lineage>
</organism>
<dbReference type="GO" id="GO:0015288">
    <property type="term" value="F:porin activity"/>
    <property type="evidence" value="ECO:0007669"/>
    <property type="project" value="UniProtKB-KW"/>
</dbReference>
<dbReference type="GO" id="GO:0009279">
    <property type="term" value="C:cell outer membrane"/>
    <property type="evidence" value="ECO:0007669"/>
    <property type="project" value="UniProtKB-SubCell"/>
</dbReference>
<dbReference type="PRINTS" id="PR00184">
    <property type="entry name" value="NEISSPPORIN"/>
</dbReference>
<evidence type="ECO:0000256" key="5">
    <source>
        <dbReference type="ARBA" id="ARBA00022692"/>
    </source>
</evidence>
<dbReference type="Proteomes" id="UP000337189">
    <property type="component" value="Unassembled WGS sequence"/>
</dbReference>
<evidence type="ECO:0000256" key="7">
    <source>
        <dbReference type="ARBA" id="ARBA00023065"/>
    </source>
</evidence>
<dbReference type="PANTHER" id="PTHR34501:SF9">
    <property type="entry name" value="MAJOR OUTER MEMBRANE PROTEIN P.IA"/>
    <property type="match status" value="1"/>
</dbReference>
<keyword evidence="4" id="KW-1134">Transmembrane beta strand</keyword>
<dbReference type="Pfam" id="PF13609">
    <property type="entry name" value="Porin_4"/>
    <property type="match status" value="1"/>
</dbReference>
<reference evidence="13 14" key="1">
    <citation type="submission" date="2019-08" db="EMBL/GenBank/DDBJ databases">
        <authorList>
            <person name="Peeters C."/>
        </authorList>
    </citation>
    <scope>NUCLEOTIDE SEQUENCE [LARGE SCALE GENOMIC DNA]</scope>
    <source>
        <strain evidence="13 14">LMG 31110</strain>
    </source>
</reference>
<sequence length="377" mass="39417">MQKRFVVASLLACASLPVLAQSAVTLYGTLDTGITYTNNQSGAASWQENSGSRGASKWGLKGREDLGDGYAAIFNLEGAISSISGTYLGNREFGRYADVGITGPFGTVTVGRQYDLAIDYAQGLTGALRFAGALATHAGDVDNLWGTYELDNDIKYVTPSFGGFSAATMVSLGGVAGDGSRNSAYEFGAGYAGSNLRFGATYLNLRNPAVSLYGGAAPVAGAGYANPITNPIFNGYISANRLQVTSVGGLYSFGASTVGAQYSLTLFDDMVHTASTPNRGSAQFSNVEVSYTYQFSPSVDAGVGYDYTKAPKAHYSQVNFGAQYNLSKLTYLYAIVAWQHASGESSLGGEAVANIATLSASSTQTQLATRIGIRHSF</sequence>
<evidence type="ECO:0000256" key="3">
    <source>
        <dbReference type="ARBA" id="ARBA00022448"/>
    </source>
</evidence>
<keyword evidence="3" id="KW-0813">Transport</keyword>
<dbReference type="RefSeq" id="WP_150689338.1">
    <property type="nucleotide sequence ID" value="NZ_CABPSJ010000001.1"/>
</dbReference>
<protein>
    <submittedName>
        <fullName evidence="13">OmpC family outer membrane porin</fullName>
    </submittedName>
</protein>
<comment type="subunit">
    <text evidence="2">Homotrimer.</text>
</comment>
<dbReference type="EMBL" id="CABPSJ010000001">
    <property type="protein sequence ID" value="VVD59180.1"/>
    <property type="molecule type" value="Genomic_DNA"/>
</dbReference>
<dbReference type="InterPro" id="IPR002299">
    <property type="entry name" value="Porin_Neis"/>
</dbReference>
<dbReference type="CDD" id="cd00342">
    <property type="entry name" value="gram_neg_porins"/>
    <property type="match status" value="1"/>
</dbReference>
<gene>
    <name evidence="13" type="ORF">PCO31110_00010</name>
</gene>
<feature type="domain" description="Porin" evidence="12">
    <location>
        <begin position="9"/>
        <end position="342"/>
    </location>
</feature>
<feature type="chain" id="PRO_5022851866" evidence="11">
    <location>
        <begin position="21"/>
        <end position="377"/>
    </location>
</feature>
<dbReference type="PANTHER" id="PTHR34501">
    <property type="entry name" value="PROTEIN YDDL-RELATED"/>
    <property type="match status" value="1"/>
</dbReference>
<dbReference type="Gene3D" id="2.40.160.10">
    <property type="entry name" value="Porin"/>
    <property type="match status" value="1"/>
</dbReference>
<dbReference type="SUPFAM" id="SSF56935">
    <property type="entry name" value="Porins"/>
    <property type="match status" value="1"/>
</dbReference>
<evidence type="ECO:0000256" key="8">
    <source>
        <dbReference type="ARBA" id="ARBA00023114"/>
    </source>
</evidence>
<keyword evidence="6 11" id="KW-0732">Signal</keyword>
<accession>A0A5E4R757</accession>
<keyword evidence="8" id="KW-0626">Porin</keyword>
<dbReference type="GO" id="GO:0046930">
    <property type="term" value="C:pore complex"/>
    <property type="evidence" value="ECO:0007669"/>
    <property type="project" value="UniProtKB-KW"/>
</dbReference>
<comment type="subcellular location">
    <subcellularLocation>
        <location evidence="1">Cell outer membrane</location>
        <topology evidence="1">Multi-pass membrane protein</topology>
    </subcellularLocation>
</comment>
<evidence type="ECO:0000256" key="2">
    <source>
        <dbReference type="ARBA" id="ARBA00011233"/>
    </source>
</evidence>
<evidence type="ECO:0000256" key="6">
    <source>
        <dbReference type="ARBA" id="ARBA00022729"/>
    </source>
</evidence>
<name>A0A5E4R757_9BURK</name>
<dbReference type="InterPro" id="IPR023614">
    <property type="entry name" value="Porin_dom_sf"/>
</dbReference>
<evidence type="ECO:0000256" key="11">
    <source>
        <dbReference type="SAM" id="SignalP"/>
    </source>
</evidence>
<evidence type="ECO:0000256" key="4">
    <source>
        <dbReference type="ARBA" id="ARBA00022452"/>
    </source>
</evidence>
<evidence type="ECO:0000256" key="10">
    <source>
        <dbReference type="ARBA" id="ARBA00023237"/>
    </source>
</evidence>
<dbReference type="GO" id="GO:0006811">
    <property type="term" value="P:monoatomic ion transport"/>
    <property type="evidence" value="ECO:0007669"/>
    <property type="project" value="UniProtKB-KW"/>
</dbReference>